<dbReference type="SUPFAM" id="SSF52540">
    <property type="entry name" value="P-loop containing nucleoside triphosphate hydrolases"/>
    <property type="match status" value="1"/>
</dbReference>
<dbReference type="PANTHER" id="PTHR24222">
    <property type="entry name" value="ABC TRANSPORTER B FAMILY"/>
    <property type="match status" value="1"/>
</dbReference>
<protein>
    <submittedName>
        <fullName evidence="1">Putative xenobiotic-transporting ATPase</fullName>
        <ecNumber evidence="1">3.6.3.44</ecNumber>
    </submittedName>
</protein>
<keyword evidence="1" id="KW-0378">Hydrolase</keyword>
<name>A0A396J4F6_MEDTR</name>
<dbReference type="Gramene" id="rna7898">
    <property type="protein sequence ID" value="RHN72212.1"/>
    <property type="gene ID" value="gene7898"/>
</dbReference>
<dbReference type="Gene3D" id="3.40.50.300">
    <property type="entry name" value="P-loop containing nucleotide triphosphate hydrolases"/>
    <property type="match status" value="1"/>
</dbReference>
<evidence type="ECO:0000313" key="1">
    <source>
        <dbReference type="EMBL" id="RHN72212.1"/>
    </source>
</evidence>
<proteinExistence type="predicted"/>
<dbReference type="PANTHER" id="PTHR24222:SF50">
    <property type="entry name" value="ABC TRANSPORTER B FAMILY MEMBER 9-LIKE ISOFORM X2"/>
    <property type="match status" value="1"/>
</dbReference>
<sequence>MLLVASELLHHLVLNKSYQVDKNNVARAILKDPRILLLDEATSALDAESEHVVQEALDRVSVNRTTVVVAHRLATIKGADIIAVVKNGVITEKGRHDLLMKIDG</sequence>
<dbReference type="Proteomes" id="UP000265566">
    <property type="component" value="Chromosome 2"/>
</dbReference>
<comment type="caution">
    <text evidence="1">The sequence shown here is derived from an EMBL/GenBank/DDBJ whole genome shotgun (WGS) entry which is preliminary data.</text>
</comment>
<dbReference type="InterPro" id="IPR039421">
    <property type="entry name" value="Type_1_exporter"/>
</dbReference>
<dbReference type="EC" id="3.6.3.44" evidence="1"/>
<reference evidence="1" key="1">
    <citation type="journal article" date="2018" name="Nat. Plants">
        <title>Whole-genome landscape of Medicago truncatula symbiotic genes.</title>
        <authorList>
            <person name="Pecrix Y."/>
            <person name="Gamas P."/>
            <person name="Carrere S."/>
        </authorList>
    </citation>
    <scope>NUCLEOTIDE SEQUENCE</scope>
    <source>
        <tissue evidence="1">Leaves</tissue>
    </source>
</reference>
<gene>
    <name evidence="1" type="ORF">MtrunA17_Chr2g0285231</name>
</gene>
<accession>A0A396J4F6</accession>
<dbReference type="GO" id="GO:0016787">
    <property type="term" value="F:hydrolase activity"/>
    <property type="evidence" value="ECO:0007669"/>
    <property type="project" value="UniProtKB-KW"/>
</dbReference>
<dbReference type="AlphaFoldDB" id="A0A396J4F6"/>
<dbReference type="InterPro" id="IPR027417">
    <property type="entry name" value="P-loop_NTPase"/>
</dbReference>
<organism evidence="1">
    <name type="scientific">Medicago truncatula</name>
    <name type="common">Barrel medic</name>
    <name type="synonym">Medicago tribuloides</name>
    <dbReference type="NCBI Taxonomy" id="3880"/>
    <lineage>
        <taxon>Eukaryota</taxon>
        <taxon>Viridiplantae</taxon>
        <taxon>Streptophyta</taxon>
        <taxon>Embryophyta</taxon>
        <taxon>Tracheophyta</taxon>
        <taxon>Spermatophyta</taxon>
        <taxon>Magnoliopsida</taxon>
        <taxon>eudicotyledons</taxon>
        <taxon>Gunneridae</taxon>
        <taxon>Pentapetalae</taxon>
        <taxon>rosids</taxon>
        <taxon>fabids</taxon>
        <taxon>Fabales</taxon>
        <taxon>Fabaceae</taxon>
        <taxon>Papilionoideae</taxon>
        <taxon>50 kb inversion clade</taxon>
        <taxon>NPAAA clade</taxon>
        <taxon>Hologalegina</taxon>
        <taxon>IRL clade</taxon>
        <taxon>Trifolieae</taxon>
        <taxon>Medicago</taxon>
    </lineage>
</organism>
<dbReference type="EMBL" id="PSQE01000002">
    <property type="protein sequence ID" value="RHN72212.1"/>
    <property type="molecule type" value="Genomic_DNA"/>
</dbReference>